<dbReference type="Proteomes" id="UP000175989">
    <property type="component" value="Unassembled WGS sequence"/>
</dbReference>
<comment type="function">
    <text evidence="2">Antitoxin component of a type II toxin-antitoxin (TA) system.</text>
</comment>
<dbReference type="NCBIfam" id="TIGR01552">
    <property type="entry name" value="phd_fam"/>
    <property type="match status" value="1"/>
</dbReference>
<dbReference type="InterPro" id="IPR051405">
    <property type="entry name" value="phD/YefM_antitoxin"/>
</dbReference>
<dbReference type="InterPro" id="IPR036165">
    <property type="entry name" value="YefM-like_sf"/>
</dbReference>
<evidence type="ECO:0000256" key="2">
    <source>
        <dbReference type="RuleBase" id="RU362080"/>
    </source>
</evidence>
<dbReference type="Pfam" id="PF02604">
    <property type="entry name" value="PhdYeFM_antitox"/>
    <property type="match status" value="1"/>
</dbReference>
<name>A0A1E7WRI3_9BURK</name>
<evidence type="ECO:0000313" key="3">
    <source>
        <dbReference type="EMBL" id="OFA02101.1"/>
    </source>
</evidence>
<dbReference type="PANTHER" id="PTHR33713">
    <property type="entry name" value="ANTITOXIN YAFN-RELATED"/>
    <property type="match status" value="1"/>
</dbReference>
<organism evidence="3 4">
    <name type="scientific">Duganella phyllosphaerae</name>
    <dbReference type="NCBI Taxonomy" id="762836"/>
    <lineage>
        <taxon>Bacteria</taxon>
        <taxon>Pseudomonadati</taxon>
        <taxon>Pseudomonadota</taxon>
        <taxon>Betaproteobacteria</taxon>
        <taxon>Burkholderiales</taxon>
        <taxon>Oxalobacteraceae</taxon>
        <taxon>Telluria group</taxon>
        <taxon>Duganella</taxon>
    </lineage>
</organism>
<dbReference type="SUPFAM" id="SSF143120">
    <property type="entry name" value="YefM-like"/>
    <property type="match status" value="1"/>
</dbReference>
<dbReference type="EMBL" id="LROM01000077">
    <property type="protein sequence ID" value="OFA02101.1"/>
    <property type="molecule type" value="Genomic_DNA"/>
</dbReference>
<protein>
    <recommendedName>
        <fullName evidence="2">Antitoxin</fullName>
    </recommendedName>
</protein>
<dbReference type="Gene3D" id="3.40.1620.10">
    <property type="entry name" value="YefM-like domain"/>
    <property type="match status" value="1"/>
</dbReference>
<dbReference type="PANTHER" id="PTHR33713:SF11">
    <property type="entry name" value="PREVENT-HOST-DEATH FAMILY PROTEIN"/>
    <property type="match status" value="1"/>
</dbReference>
<gene>
    <name evidence="3" type="ORF">DUPY_19850</name>
</gene>
<keyword evidence="4" id="KW-1185">Reference proteome</keyword>
<dbReference type="OrthoDB" id="7069202at2"/>
<evidence type="ECO:0000256" key="1">
    <source>
        <dbReference type="ARBA" id="ARBA00009981"/>
    </source>
</evidence>
<evidence type="ECO:0000313" key="4">
    <source>
        <dbReference type="Proteomes" id="UP000175989"/>
    </source>
</evidence>
<accession>A0A1E7WRI3</accession>
<dbReference type="PATRIC" id="fig|762836.4.peg.2061"/>
<dbReference type="AlphaFoldDB" id="A0A1E7WRI3"/>
<reference evidence="4" key="1">
    <citation type="journal article" date="2016" name="Front. Microbiol.">
        <title>Molecular Keys to the Janthinobacterium and Duganella spp. Interaction with the Plant Pathogen Fusarium graminearum.</title>
        <authorList>
            <person name="Haack F.S."/>
            <person name="Poehlein A."/>
            <person name="Kroger C."/>
            <person name="Voigt C.A."/>
            <person name="Piepenbring M."/>
            <person name="Bode H.B."/>
            <person name="Daniel R."/>
            <person name="Schafer W."/>
            <person name="Streit W.R."/>
        </authorList>
    </citation>
    <scope>NUCLEOTIDE SEQUENCE [LARGE SCALE GENOMIC DNA]</scope>
    <source>
        <strain evidence="4">T54</strain>
    </source>
</reference>
<sequence length="88" mass="10072">MSLATSIKPISYLKSNAADIVKEFATNPETLIITQNGEAKMVVMDIHEYEKQQETLALLKLIALGRKEFEQGRYQDAQSFFEEMDNEE</sequence>
<proteinExistence type="inferred from homology"/>
<dbReference type="RefSeq" id="WP_070247683.1">
    <property type="nucleotide sequence ID" value="NZ_LROM01000077.1"/>
</dbReference>
<comment type="caution">
    <text evidence="3">The sequence shown here is derived from an EMBL/GenBank/DDBJ whole genome shotgun (WGS) entry which is preliminary data.</text>
</comment>
<dbReference type="InterPro" id="IPR006442">
    <property type="entry name" value="Antitoxin_Phd/YefM"/>
</dbReference>
<comment type="similarity">
    <text evidence="1 2">Belongs to the phD/YefM antitoxin family.</text>
</comment>